<dbReference type="Pfam" id="PF00533">
    <property type="entry name" value="BRCT"/>
    <property type="match status" value="1"/>
</dbReference>
<evidence type="ECO:0000256" key="2">
    <source>
        <dbReference type="ARBA" id="ARBA00022598"/>
    </source>
</evidence>
<feature type="binding site" evidence="12">
    <location>
        <position position="413"/>
    </location>
    <ligand>
        <name>Zn(2+)</name>
        <dbReference type="ChEBI" id="CHEBI:29105"/>
    </ligand>
</feature>
<dbReference type="GO" id="GO:0003677">
    <property type="term" value="F:DNA binding"/>
    <property type="evidence" value="ECO:0007669"/>
    <property type="project" value="InterPro"/>
</dbReference>
<dbReference type="PANTHER" id="PTHR23389:SF9">
    <property type="entry name" value="DNA LIGASE"/>
    <property type="match status" value="1"/>
</dbReference>
<evidence type="ECO:0000259" key="13">
    <source>
        <dbReference type="PROSITE" id="PS50172"/>
    </source>
</evidence>
<dbReference type="SUPFAM" id="SSF52113">
    <property type="entry name" value="BRCT domain"/>
    <property type="match status" value="1"/>
</dbReference>
<dbReference type="GO" id="GO:0005829">
    <property type="term" value="C:cytosol"/>
    <property type="evidence" value="ECO:0007669"/>
    <property type="project" value="TreeGrafter"/>
</dbReference>
<dbReference type="GO" id="GO:0003911">
    <property type="term" value="F:DNA ligase (NAD+) activity"/>
    <property type="evidence" value="ECO:0007669"/>
    <property type="project" value="UniProtKB-UniRule"/>
</dbReference>
<dbReference type="EMBL" id="JADINF010000155">
    <property type="protein sequence ID" value="MBO8424578.1"/>
    <property type="molecule type" value="Genomic_DNA"/>
</dbReference>
<dbReference type="Gene3D" id="2.40.50.140">
    <property type="entry name" value="Nucleic acid-binding proteins"/>
    <property type="match status" value="1"/>
</dbReference>
<evidence type="ECO:0000256" key="10">
    <source>
        <dbReference type="ARBA" id="ARBA00023211"/>
    </source>
</evidence>
<dbReference type="SMART" id="SM00292">
    <property type="entry name" value="BRCT"/>
    <property type="match status" value="1"/>
</dbReference>
<dbReference type="AlphaFoldDB" id="A0A940DIZ4"/>
<organism evidence="14 15">
    <name type="scientific">Candidatus Stercoripulliclostridium pullicola</name>
    <dbReference type="NCBI Taxonomy" id="2840953"/>
    <lineage>
        <taxon>Bacteria</taxon>
        <taxon>Bacillati</taxon>
        <taxon>Bacillota</taxon>
        <taxon>Clostridia</taxon>
        <taxon>Eubacteriales</taxon>
        <taxon>Candidatus Stercoripulliclostridium</taxon>
    </lineage>
</organism>
<dbReference type="Gene3D" id="3.30.470.30">
    <property type="entry name" value="DNA ligase/mRNA capping enzyme"/>
    <property type="match status" value="1"/>
</dbReference>
<dbReference type="Gene3D" id="1.10.150.20">
    <property type="entry name" value="5' to 3' exonuclease, C-terminal subdomain"/>
    <property type="match status" value="2"/>
</dbReference>
<evidence type="ECO:0000256" key="12">
    <source>
        <dbReference type="HAMAP-Rule" id="MF_01588"/>
    </source>
</evidence>
<gene>
    <name evidence="12 14" type="primary">ligA</name>
    <name evidence="14" type="ORF">IAB16_06120</name>
</gene>
<dbReference type="InterPro" id="IPR013839">
    <property type="entry name" value="DNAligase_adenylation"/>
</dbReference>
<keyword evidence="9 12" id="KW-0234">DNA repair</keyword>
<dbReference type="Pfam" id="PF14520">
    <property type="entry name" value="HHH_5"/>
    <property type="match status" value="1"/>
</dbReference>
<dbReference type="InterPro" id="IPR010994">
    <property type="entry name" value="RuvA_2-like"/>
</dbReference>
<evidence type="ECO:0000256" key="6">
    <source>
        <dbReference type="ARBA" id="ARBA00022833"/>
    </source>
</evidence>
<keyword evidence="4 12" id="KW-0479">Metal-binding</keyword>
<dbReference type="Pfam" id="PF12826">
    <property type="entry name" value="HHH_2"/>
    <property type="match status" value="1"/>
</dbReference>
<feature type="binding site" evidence="12">
    <location>
        <begin position="76"/>
        <end position="77"/>
    </location>
    <ligand>
        <name>NAD(+)</name>
        <dbReference type="ChEBI" id="CHEBI:57540"/>
    </ligand>
</feature>
<comment type="cofactor">
    <cofactor evidence="12">
        <name>Mg(2+)</name>
        <dbReference type="ChEBI" id="CHEBI:18420"/>
    </cofactor>
    <cofactor evidence="12">
        <name>Mn(2+)</name>
        <dbReference type="ChEBI" id="CHEBI:29035"/>
    </cofactor>
</comment>
<evidence type="ECO:0000313" key="15">
    <source>
        <dbReference type="Proteomes" id="UP000727857"/>
    </source>
</evidence>
<dbReference type="PIRSF" id="PIRSF001604">
    <property type="entry name" value="LigA"/>
    <property type="match status" value="1"/>
</dbReference>
<name>A0A940DIZ4_9FIRM</name>
<dbReference type="NCBIfam" id="TIGR00575">
    <property type="entry name" value="dnlj"/>
    <property type="match status" value="1"/>
</dbReference>
<comment type="caution">
    <text evidence="14">The sequence shown here is derived from an EMBL/GenBank/DDBJ whole genome shotgun (WGS) entry which is preliminary data.</text>
</comment>
<feature type="binding site" evidence="12">
    <location>
        <position position="299"/>
    </location>
    <ligand>
        <name>NAD(+)</name>
        <dbReference type="ChEBI" id="CHEBI:57540"/>
    </ligand>
</feature>
<keyword evidence="10 12" id="KW-0464">Manganese</keyword>
<evidence type="ECO:0000256" key="5">
    <source>
        <dbReference type="ARBA" id="ARBA00022763"/>
    </source>
</evidence>
<feature type="binding site" evidence="12">
    <location>
        <position position="106"/>
    </location>
    <ligand>
        <name>NAD(+)</name>
        <dbReference type="ChEBI" id="CHEBI:57540"/>
    </ligand>
</feature>
<dbReference type="Proteomes" id="UP000727857">
    <property type="component" value="Unassembled WGS sequence"/>
</dbReference>
<dbReference type="Pfam" id="PF01653">
    <property type="entry name" value="DNA_ligase_aden"/>
    <property type="match status" value="1"/>
</dbReference>
<dbReference type="InterPro" id="IPR012340">
    <property type="entry name" value="NA-bd_OB-fold"/>
</dbReference>
<keyword evidence="8 12" id="KW-0520">NAD</keyword>
<evidence type="ECO:0000256" key="1">
    <source>
        <dbReference type="ARBA" id="ARBA00004067"/>
    </source>
</evidence>
<comment type="similarity">
    <text evidence="12">Belongs to the NAD-dependent DNA ligase family. LigA subfamily.</text>
</comment>
<dbReference type="Pfam" id="PF03120">
    <property type="entry name" value="OB_DNA_ligase"/>
    <property type="match status" value="1"/>
</dbReference>
<feature type="binding site" evidence="12">
    <location>
        <position position="129"/>
    </location>
    <ligand>
        <name>NAD(+)</name>
        <dbReference type="ChEBI" id="CHEBI:57540"/>
    </ligand>
</feature>
<dbReference type="CDD" id="cd00114">
    <property type="entry name" value="LIGANc"/>
    <property type="match status" value="1"/>
</dbReference>
<dbReference type="GO" id="GO:0006260">
    <property type="term" value="P:DNA replication"/>
    <property type="evidence" value="ECO:0007669"/>
    <property type="project" value="UniProtKB-KW"/>
</dbReference>
<dbReference type="SMART" id="SM00278">
    <property type="entry name" value="HhH1"/>
    <property type="match status" value="4"/>
</dbReference>
<dbReference type="PROSITE" id="PS50172">
    <property type="entry name" value="BRCT"/>
    <property type="match status" value="1"/>
</dbReference>
<dbReference type="EC" id="6.5.1.2" evidence="12"/>
<keyword evidence="3 12" id="KW-0235">DNA replication</keyword>
<feature type="binding site" evidence="12">
    <location>
        <position position="163"/>
    </location>
    <ligand>
        <name>NAD(+)</name>
        <dbReference type="ChEBI" id="CHEBI:57540"/>
    </ligand>
</feature>
<dbReference type="SUPFAM" id="SSF47781">
    <property type="entry name" value="RuvA domain 2-like"/>
    <property type="match status" value="1"/>
</dbReference>
<evidence type="ECO:0000256" key="9">
    <source>
        <dbReference type="ARBA" id="ARBA00023204"/>
    </source>
</evidence>
<dbReference type="SMART" id="SM00532">
    <property type="entry name" value="LIGANc"/>
    <property type="match status" value="1"/>
</dbReference>
<keyword evidence="2 12" id="KW-0436">Ligase</keyword>
<dbReference type="InterPro" id="IPR001679">
    <property type="entry name" value="DNA_ligase"/>
</dbReference>
<dbReference type="InterPro" id="IPR036420">
    <property type="entry name" value="BRCT_dom_sf"/>
</dbReference>
<dbReference type="SUPFAM" id="SSF50249">
    <property type="entry name" value="Nucleic acid-binding proteins"/>
    <property type="match status" value="1"/>
</dbReference>
<dbReference type="CDD" id="cd17748">
    <property type="entry name" value="BRCT_DNA_ligase_like"/>
    <property type="match status" value="1"/>
</dbReference>
<dbReference type="NCBIfam" id="NF005932">
    <property type="entry name" value="PRK07956.1"/>
    <property type="match status" value="1"/>
</dbReference>
<dbReference type="HAMAP" id="MF_01588">
    <property type="entry name" value="DNA_ligase_A"/>
    <property type="match status" value="1"/>
</dbReference>
<dbReference type="InterPro" id="IPR013840">
    <property type="entry name" value="DNAligase_N"/>
</dbReference>
<sequence>MERMLELVELLNRYAYEYYVLDAPTVSDAEYDKLYDELVALEKELCFVLPDSPTHRVGGETLKEFASYTHRERLYSLDKAKSKEELEAFFARLVKQLGSLPEMTLEHKFDGLTLSLTYDNGELVRGATRGDGETGEDVTEQIRTIRTVPLKIKFKGLVEVQGEGIMRWSAFNEYNKTADVPLKNPRNAAAGAIRNLDPRETARRKLDFFAYNIGYHEGIRFDSQREMREFIIDNGFLVGKRFDIIKGIEDAESKLAEIDAERETLDYLIDGAVIKVDKVALREELGYTEKFPRWALAYKFAATETTTILKEVIWQVSRTSKLNPLAVLEPVDLMGVTVKHATLNNYADILKKGVKIGSRVLIRRSNDVIPEIMGVYEHTAESADILPPDKCPACGAPVRKEGAFYYCTNTVNCAPQIVATLDHFADKQCMDIEGFSEKTAEQLYNELHISSPVGLYSLTEADLLELDGFKEKKARNLLDSIERSKHTTLARFIFALGIPTIGKKAAKQLEARFKTLDALKAAITEEIAALDDFGDITANNVTSFFRDPDKLALIDGLLEAGIEFEEEEEAGEGVFSGRTVVFTGALTRYKRSEAQKIVRSLGGQTADTVSKSVNLVVAGSDAGSKLDKARKLGIEIIDEKKFSEIVDNSD</sequence>
<keyword evidence="7 12" id="KW-0460">Magnesium</keyword>
<evidence type="ECO:0000256" key="4">
    <source>
        <dbReference type="ARBA" id="ARBA00022723"/>
    </source>
</evidence>
<evidence type="ECO:0000256" key="3">
    <source>
        <dbReference type="ARBA" id="ARBA00022705"/>
    </source>
</evidence>
<feature type="binding site" evidence="12">
    <location>
        <position position="275"/>
    </location>
    <ligand>
        <name>NAD(+)</name>
        <dbReference type="ChEBI" id="CHEBI:57540"/>
    </ligand>
</feature>
<proteinExistence type="inferred from homology"/>
<dbReference type="SUPFAM" id="SSF56091">
    <property type="entry name" value="DNA ligase/mRNA capping enzyme, catalytic domain"/>
    <property type="match status" value="1"/>
</dbReference>
<feature type="active site" description="N6-AMP-lysine intermediate" evidence="12">
    <location>
        <position position="108"/>
    </location>
</feature>
<reference evidence="14" key="1">
    <citation type="submission" date="2020-10" db="EMBL/GenBank/DDBJ databases">
        <authorList>
            <person name="Gilroy R."/>
        </authorList>
    </citation>
    <scope>NUCLEOTIDE SEQUENCE</scope>
    <source>
        <strain evidence="14">517</strain>
    </source>
</reference>
<feature type="binding site" evidence="12">
    <location>
        <position position="391"/>
    </location>
    <ligand>
        <name>Zn(2+)</name>
        <dbReference type="ChEBI" id="CHEBI:29105"/>
    </ligand>
</feature>
<dbReference type="Gene3D" id="3.40.50.10190">
    <property type="entry name" value="BRCT domain"/>
    <property type="match status" value="1"/>
</dbReference>
<evidence type="ECO:0000256" key="8">
    <source>
        <dbReference type="ARBA" id="ARBA00023027"/>
    </source>
</evidence>
<dbReference type="GO" id="GO:0046872">
    <property type="term" value="F:metal ion binding"/>
    <property type="evidence" value="ECO:0007669"/>
    <property type="project" value="UniProtKB-KW"/>
</dbReference>
<comment type="catalytic activity">
    <reaction evidence="11 12">
        <text>NAD(+) + (deoxyribonucleotide)n-3'-hydroxyl + 5'-phospho-(deoxyribonucleotide)m = (deoxyribonucleotide)n+m + AMP + beta-nicotinamide D-nucleotide.</text>
        <dbReference type="EC" id="6.5.1.2"/>
    </reaction>
</comment>
<dbReference type="InterPro" id="IPR004150">
    <property type="entry name" value="NAD_DNA_ligase_OB"/>
</dbReference>
<dbReference type="GO" id="GO:0006281">
    <property type="term" value="P:DNA repair"/>
    <property type="evidence" value="ECO:0007669"/>
    <property type="project" value="UniProtKB-KW"/>
</dbReference>
<evidence type="ECO:0000256" key="11">
    <source>
        <dbReference type="ARBA" id="ARBA00034005"/>
    </source>
</evidence>
<keyword evidence="6 12" id="KW-0862">Zinc</keyword>
<accession>A0A940DIZ4</accession>
<evidence type="ECO:0000313" key="14">
    <source>
        <dbReference type="EMBL" id="MBO8424578.1"/>
    </source>
</evidence>
<dbReference type="InterPro" id="IPR041663">
    <property type="entry name" value="DisA/LigA_HHH"/>
</dbReference>
<comment type="caution">
    <text evidence="12">Lacks conserved residue(s) required for the propagation of feature annotation.</text>
</comment>
<dbReference type="InterPro" id="IPR001357">
    <property type="entry name" value="BRCT_dom"/>
</dbReference>
<evidence type="ECO:0000256" key="7">
    <source>
        <dbReference type="ARBA" id="ARBA00022842"/>
    </source>
</evidence>
<feature type="binding site" evidence="12">
    <location>
        <position position="394"/>
    </location>
    <ligand>
        <name>Zn(2+)</name>
        <dbReference type="ChEBI" id="CHEBI:29105"/>
    </ligand>
</feature>
<reference evidence="14" key="2">
    <citation type="journal article" date="2021" name="PeerJ">
        <title>Extensive microbial diversity within the chicken gut microbiome revealed by metagenomics and culture.</title>
        <authorList>
            <person name="Gilroy R."/>
            <person name="Ravi A."/>
            <person name="Getino M."/>
            <person name="Pursley I."/>
            <person name="Horton D.L."/>
            <person name="Alikhan N.F."/>
            <person name="Baker D."/>
            <person name="Gharbi K."/>
            <person name="Hall N."/>
            <person name="Watson M."/>
            <person name="Adriaenssens E.M."/>
            <person name="Foster-Nyarko E."/>
            <person name="Jarju S."/>
            <person name="Secka A."/>
            <person name="Antonio M."/>
            <person name="Oren A."/>
            <person name="Chaudhuri R.R."/>
            <person name="La Ragione R."/>
            <person name="Hildebrand F."/>
            <person name="Pallen M.J."/>
        </authorList>
    </citation>
    <scope>NUCLEOTIDE SEQUENCE</scope>
    <source>
        <strain evidence="14">517</strain>
    </source>
</reference>
<comment type="function">
    <text evidence="1 12">DNA ligase that catalyzes the formation of phosphodiester linkages between 5'-phosphoryl and 3'-hydroxyl groups in double-stranded DNA using NAD as a coenzyme and as the energy source for the reaction. It is essential for DNA replication and repair of damaged DNA.</text>
</comment>
<keyword evidence="5 12" id="KW-0227">DNA damage</keyword>
<dbReference type="InterPro" id="IPR003583">
    <property type="entry name" value="Hlx-hairpin-Hlx_DNA-bd_motif"/>
</dbReference>
<dbReference type="Gene3D" id="1.10.287.610">
    <property type="entry name" value="Helix hairpin bin"/>
    <property type="match status" value="1"/>
</dbReference>
<feature type="binding site" evidence="12">
    <location>
        <begin position="28"/>
        <end position="32"/>
    </location>
    <ligand>
        <name>NAD(+)</name>
        <dbReference type="ChEBI" id="CHEBI:57540"/>
    </ligand>
</feature>
<feature type="domain" description="BRCT" evidence="13">
    <location>
        <begin position="570"/>
        <end position="650"/>
    </location>
</feature>
<protein>
    <recommendedName>
        <fullName evidence="12">DNA ligase</fullName>
        <ecNumber evidence="12">6.5.1.2</ecNumber>
    </recommendedName>
    <alternativeName>
        <fullName evidence="12">Polydeoxyribonucleotide synthase [NAD(+)]</fullName>
    </alternativeName>
</protein>
<dbReference type="PANTHER" id="PTHR23389">
    <property type="entry name" value="CHROMOSOME TRANSMISSION FIDELITY FACTOR 18"/>
    <property type="match status" value="1"/>
</dbReference>